<organism evidence="2 3">
    <name type="scientific">Streptomyces zingiberis</name>
    <dbReference type="NCBI Taxonomy" id="2053010"/>
    <lineage>
        <taxon>Bacteria</taxon>
        <taxon>Bacillati</taxon>
        <taxon>Actinomycetota</taxon>
        <taxon>Actinomycetes</taxon>
        <taxon>Kitasatosporales</taxon>
        <taxon>Streptomycetaceae</taxon>
        <taxon>Streptomyces</taxon>
    </lineage>
</organism>
<feature type="region of interest" description="Disordered" evidence="1">
    <location>
        <begin position="1"/>
        <end position="68"/>
    </location>
</feature>
<dbReference type="Proteomes" id="UP000695264">
    <property type="component" value="Unassembled WGS sequence"/>
</dbReference>
<protein>
    <submittedName>
        <fullName evidence="2">Uncharacterized protein</fullName>
    </submittedName>
</protein>
<keyword evidence="3" id="KW-1185">Reference proteome</keyword>
<reference evidence="2 3" key="1">
    <citation type="submission" date="2020-03" db="EMBL/GenBank/DDBJ databases">
        <title>WGS of actinomycetes isolated from Thailand.</title>
        <authorList>
            <person name="Thawai C."/>
        </authorList>
    </citation>
    <scope>NUCLEOTIDE SEQUENCE [LARGE SCALE GENOMIC DNA]</scope>
    <source>
        <strain evidence="2 3">PLAI 1-29</strain>
    </source>
</reference>
<accession>A0ABX1C639</accession>
<dbReference type="EMBL" id="JAATEN010000024">
    <property type="protein sequence ID" value="NJQ03382.1"/>
    <property type="molecule type" value="Genomic_DNA"/>
</dbReference>
<sequence>MDLDGLTDIESGLDGASSGEYLEPPLTSEPPLPEATALTSEPAFATEPPLTSEPTATGYPAQSEWSEV</sequence>
<name>A0ABX1C639_9ACTN</name>
<evidence type="ECO:0000256" key="1">
    <source>
        <dbReference type="SAM" id="MobiDB-lite"/>
    </source>
</evidence>
<evidence type="ECO:0000313" key="2">
    <source>
        <dbReference type="EMBL" id="NJQ03382.1"/>
    </source>
</evidence>
<comment type="caution">
    <text evidence="2">The sequence shown here is derived from an EMBL/GenBank/DDBJ whole genome shotgun (WGS) entry which is preliminary data.</text>
</comment>
<gene>
    <name evidence="2" type="ORF">HCK00_23350</name>
</gene>
<proteinExistence type="predicted"/>
<evidence type="ECO:0000313" key="3">
    <source>
        <dbReference type="Proteomes" id="UP000695264"/>
    </source>
</evidence>